<protein>
    <submittedName>
        <fullName evidence="2">Uncharacterized protein</fullName>
    </submittedName>
</protein>
<evidence type="ECO:0000313" key="2">
    <source>
        <dbReference type="EMBL" id="MBW80758.1"/>
    </source>
</evidence>
<dbReference type="EMBL" id="GGEC01000275">
    <property type="protein sequence ID" value="MBW80758.1"/>
    <property type="molecule type" value="Transcribed_RNA"/>
</dbReference>
<accession>A0A2P2IHT6</accession>
<feature type="transmembrane region" description="Helical" evidence="1">
    <location>
        <begin position="20"/>
        <end position="42"/>
    </location>
</feature>
<evidence type="ECO:0000256" key="1">
    <source>
        <dbReference type="SAM" id="Phobius"/>
    </source>
</evidence>
<proteinExistence type="predicted"/>
<organism evidence="2">
    <name type="scientific">Rhizophora mucronata</name>
    <name type="common">Asiatic mangrove</name>
    <dbReference type="NCBI Taxonomy" id="61149"/>
    <lineage>
        <taxon>Eukaryota</taxon>
        <taxon>Viridiplantae</taxon>
        <taxon>Streptophyta</taxon>
        <taxon>Embryophyta</taxon>
        <taxon>Tracheophyta</taxon>
        <taxon>Spermatophyta</taxon>
        <taxon>Magnoliopsida</taxon>
        <taxon>eudicotyledons</taxon>
        <taxon>Gunneridae</taxon>
        <taxon>Pentapetalae</taxon>
        <taxon>rosids</taxon>
        <taxon>fabids</taxon>
        <taxon>Malpighiales</taxon>
        <taxon>Rhizophoraceae</taxon>
        <taxon>Rhizophora</taxon>
    </lineage>
</organism>
<keyword evidence="1" id="KW-0472">Membrane</keyword>
<sequence>MFDHCNLHDLGHGSFLGNTTTMIIFFYLCLAFMVMQSFYIFWSHTHRHTAGTQALKET</sequence>
<name>A0A2P2IHT6_RHIMU</name>
<keyword evidence="1" id="KW-0812">Transmembrane</keyword>
<dbReference type="AlphaFoldDB" id="A0A2P2IHT6"/>
<keyword evidence="1" id="KW-1133">Transmembrane helix</keyword>
<reference evidence="2" key="1">
    <citation type="submission" date="2018-02" db="EMBL/GenBank/DDBJ databases">
        <title>Rhizophora mucronata_Transcriptome.</title>
        <authorList>
            <person name="Meera S.P."/>
            <person name="Sreeshan A."/>
            <person name="Augustine A."/>
        </authorList>
    </citation>
    <scope>NUCLEOTIDE SEQUENCE</scope>
    <source>
        <tissue evidence="2">Leaf</tissue>
    </source>
</reference>